<feature type="compositionally biased region" description="Basic and acidic residues" evidence="5">
    <location>
        <begin position="587"/>
        <end position="600"/>
    </location>
</feature>
<evidence type="ECO:0000313" key="6">
    <source>
        <dbReference type="EMBL" id="KMZ60572.1"/>
    </source>
</evidence>
<accession>A0A0K9NX10</accession>
<dbReference type="AlphaFoldDB" id="A0A0K9NX10"/>
<feature type="region of interest" description="Disordered" evidence="5">
    <location>
        <begin position="615"/>
        <end position="671"/>
    </location>
</feature>
<proteinExistence type="inferred from homology"/>
<organism evidence="6 7">
    <name type="scientific">Zostera marina</name>
    <name type="common">Eelgrass</name>
    <dbReference type="NCBI Taxonomy" id="29655"/>
    <lineage>
        <taxon>Eukaryota</taxon>
        <taxon>Viridiplantae</taxon>
        <taxon>Streptophyta</taxon>
        <taxon>Embryophyta</taxon>
        <taxon>Tracheophyta</taxon>
        <taxon>Spermatophyta</taxon>
        <taxon>Magnoliopsida</taxon>
        <taxon>Liliopsida</taxon>
        <taxon>Zosteraceae</taxon>
        <taxon>Zostera</taxon>
    </lineage>
</organism>
<feature type="compositionally biased region" description="Basic and acidic residues" evidence="5">
    <location>
        <begin position="493"/>
        <end position="505"/>
    </location>
</feature>
<feature type="region of interest" description="Disordered" evidence="5">
    <location>
        <begin position="400"/>
        <end position="536"/>
    </location>
</feature>
<protein>
    <submittedName>
        <fullName evidence="6">Uncharacterized protein</fullName>
    </submittedName>
</protein>
<dbReference type="Pfam" id="PF05997">
    <property type="entry name" value="Nop52"/>
    <property type="match status" value="1"/>
</dbReference>
<comment type="similarity">
    <text evidence="2">Belongs to the RRP1 family.</text>
</comment>
<dbReference type="GO" id="GO:0030688">
    <property type="term" value="C:preribosome, small subunit precursor"/>
    <property type="evidence" value="ECO:0007669"/>
    <property type="project" value="InterPro"/>
</dbReference>
<gene>
    <name evidence="6" type="ORF">ZOSMA_58G00270</name>
</gene>
<dbReference type="GO" id="GO:0005634">
    <property type="term" value="C:nucleus"/>
    <property type="evidence" value="ECO:0000318"/>
    <property type="project" value="GO_Central"/>
</dbReference>
<evidence type="ECO:0000256" key="5">
    <source>
        <dbReference type="SAM" id="MobiDB-lite"/>
    </source>
</evidence>
<reference evidence="7" key="1">
    <citation type="journal article" date="2016" name="Nature">
        <title>The genome of the seagrass Zostera marina reveals angiosperm adaptation to the sea.</title>
        <authorList>
            <person name="Olsen J.L."/>
            <person name="Rouze P."/>
            <person name="Verhelst B."/>
            <person name="Lin Y.-C."/>
            <person name="Bayer T."/>
            <person name="Collen J."/>
            <person name="Dattolo E."/>
            <person name="De Paoli E."/>
            <person name="Dittami S."/>
            <person name="Maumus F."/>
            <person name="Michel G."/>
            <person name="Kersting A."/>
            <person name="Lauritano C."/>
            <person name="Lohaus R."/>
            <person name="Toepel M."/>
            <person name="Tonon T."/>
            <person name="Vanneste K."/>
            <person name="Amirebrahimi M."/>
            <person name="Brakel J."/>
            <person name="Bostroem C."/>
            <person name="Chovatia M."/>
            <person name="Grimwood J."/>
            <person name="Jenkins J.W."/>
            <person name="Jueterbock A."/>
            <person name="Mraz A."/>
            <person name="Stam W.T."/>
            <person name="Tice H."/>
            <person name="Bornberg-Bauer E."/>
            <person name="Green P.J."/>
            <person name="Pearson G.A."/>
            <person name="Procaccini G."/>
            <person name="Duarte C.M."/>
            <person name="Schmutz J."/>
            <person name="Reusch T.B.H."/>
            <person name="Van de Peer Y."/>
        </authorList>
    </citation>
    <scope>NUCLEOTIDE SEQUENCE [LARGE SCALE GENOMIC DNA]</scope>
    <source>
        <strain evidence="7">cv. Finnish</strain>
    </source>
</reference>
<feature type="compositionally biased region" description="Basic residues" evidence="5">
    <location>
        <begin position="655"/>
        <end position="668"/>
    </location>
</feature>
<dbReference type="GO" id="GO:0006364">
    <property type="term" value="P:rRNA processing"/>
    <property type="evidence" value="ECO:0007669"/>
    <property type="project" value="UniProtKB-KW"/>
</dbReference>
<evidence type="ECO:0000256" key="4">
    <source>
        <dbReference type="ARBA" id="ARBA00023242"/>
    </source>
</evidence>
<dbReference type="OrthoDB" id="2019504at2759"/>
<feature type="region of interest" description="Disordered" evidence="5">
    <location>
        <begin position="310"/>
        <end position="335"/>
    </location>
</feature>
<dbReference type="PANTHER" id="PTHR13026">
    <property type="entry name" value="NNP-1 PROTEIN NOVEL NUCLEAR PROTEIN 1 NOP52"/>
    <property type="match status" value="1"/>
</dbReference>
<dbReference type="InterPro" id="IPR010301">
    <property type="entry name" value="RRP1"/>
</dbReference>
<sequence length="682" mass="76073">MDTDILSGAVVAKLLASCKKTTRDRALNRLNIFLCSPLVSKSVSDEDLLKIWKGLFYSVWHADKLPVQVELIDRLSSILSSLDLALAARYFQSFLITIRREWSGIDHLRLDKFYLLIRRFVNKFFRFLSDNKWDADTVQLMVGVFEKSTLFLVDDKYQSQGVNYHISQVYLDEMIEFLPLSIEITESLIRPFFLAIEISRDKVLIKKIKDNIFDRLLRNGVKYLQIVKRSGDNGEVEVEKEIEKLGKVAFSMQFSKRFFVSASAEGTFQGNRKVLFTLHQGFLKMEKDLETSGVNGLIEDEVEENAIQVEEASVGGSSSMKKKKTKVNKVLSDSCNKSKRKKKSIDYSGSVVDVSAFTSVNEDLQSCEEVNVNALEIEGTVVSKKLKNDLEVDDAMQVDMASVGNSSKKRNSKNASRTPETKLKNDLEVDDAMQVDAASVGNSSKKKKSKNASRTPETKSKNDLEVDDAMQVDTLSVGNSSKKKKSKNASRTPDSKSKNDNKSNDRSIIGVSTPANGNLKATEKMNDGDAEESEVSPHFDEVLMSNLQTQFQKVASEVGMVTPSITIAKKRKRAMSAGTKVNGSNGHYDEDPNVKSESKSAKTVRFSIKNNLVWKPQTPLPPERLRLPPSTIPRGSALKKGIPPGPVRTTPPGGKKAKKNGKNIKSRKITYGLSLTVKRPWK</sequence>
<feature type="region of interest" description="Disordered" evidence="5">
    <location>
        <begin position="571"/>
        <end position="601"/>
    </location>
</feature>
<name>A0A0K9NX10_ZOSMR</name>
<dbReference type="STRING" id="29655.A0A0K9NX10"/>
<comment type="caution">
    <text evidence="6">The sequence shown here is derived from an EMBL/GenBank/DDBJ whole genome shotgun (WGS) entry which is preliminary data.</text>
</comment>
<evidence type="ECO:0000313" key="7">
    <source>
        <dbReference type="Proteomes" id="UP000036987"/>
    </source>
</evidence>
<evidence type="ECO:0000256" key="3">
    <source>
        <dbReference type="ARBA" id="ARBA00022552"/>
    </source>
</evidence>
<keyword evidence="7" id="KW-1185">Reference proteome</keyword>
<dbReference type="PANTHER" id="PTHR13026:SF0">
    <property type="entry name" value="RIBOSOMAL RNA PROCESSING 1B"/>
    <property type="match status" value="1"/>
</dbReference>
<evidence type="ECO:0000256" key="1">
    <source>
        <dbReference type="ARBA" id="ARBA00004123"/>
    </source>
</evidence>
<evidence type="ECO:0000256" key="2">
    <source>
        <dbReference type="ARBA" id="ARBA00006374"/>
    </source>
</evidence>
<keyword evidence="3" id="KW-0698">rRNA processing</keyword>
<comment type="subcellular location">
    <subcellularLocation>
        <location evidence="1">Nucleus</location>
    </subcellularLocation>
</comment>
<keyword evidence="4" id="KW-0539">Nucleus</keyword>
<dbReference type="OMA" id="REWVHID"/>
<dbReference type="Proteomes" id="UP000036987">
    <property type="component" value="Unassembled WGS sequence"/>
</dbReference>
<dbReference type="EMBL" id="LFYR01001606">
    <property type="protein sequence ID" value="KMZ60572.1"/>
    <property type="molecule type" value="Genomic_DNA"/>
</dbReference>